<evidence type="ECO:0000256" key="10">
    <source>
        <dbReference type="ARBA" id="ARBA00022840"/>
    </source>
</evidence>
<feature type="region of interest" description="Disordered" evidence="21">
    <location>
        <begin position="1"/>
        <end position="23"/>
    </location>
</feature>
<proteinExistence type="inferred from homology"/>
<dbReference type="InterPro" id="IPR008250">
    <property type="entry name" value="ATPase_P-typ_transduc_dom_A_sf"/>
</dbReference>
<feature type="transmembrane region" description="Helical" evidence="20">
    <location>
        <begin position="883"/>
        <end position="905"/>
    </location>
</feature>
<comment type="caution">
    <text evidence="20">Lacks conserved residue(s) required for the propagation of feature annotation.</text>
</comment>
<dbReference type="Gene3D" id="3.40.1110.10">
    <property type="entry name" value="Calcium-transporting ATPase, cytoplasmic domain N"/>
    <property type="match status" value="1"/>
</dbReference>
<evidence type="ECO:0000256" key="3">
    <source>
        <dbReference type="ARBA" id="ARBA00022448"/>
    </source>
</evidence>
<dbReference type="STRING" id="158441.A0A226EH91"/>
<dbReference type="EMBL" id="LNIX01000003">
    <property type="protein sequence ID" value="OXA57033.1"/>
    <property type="molecule type" value="Genomic_DNA"/>
</dbReference>
<dbReference type="Gene3D" id="1.20.1110.10">
    <property type="entry name" value="Calcium-transporting ATPase, transmembrane domain"/>
    <property type="match status" value="1"/>
</dbReference>
<keyword evidence="15 20" id="KW-0406">Ion transport</keyword>
<keyword evidence="12" id="KW-1278">Translocase</keyword>
<dbReference type="SMART" id="SM00831">
    <property type="entry name" value="Cation_ATPase_N"/>
    <property type="match status" value="1"/>
</dbReference>
<dbReference type="Pfam" id="PF00690">
    <property type="entry name" value="Cation_ATPase_N"/>
    <property type="match status" value="1"/>
</dbReference>
<gene>
    <name evidence="23" type="ORF">Fcan01_08163</name>
</gene>
<keyword evidence="10 20" id="KW-0067">ATP-binding</keyword>
<dbReference type="GO" id="GO:0006883">
    <property type="term" value="P:intracellular sodium ion homeostasis"/>
    <property type="evidence" value="ECO:0007669"/>
    <property type="project" value="TreeGrafter"/>
</dbReference>
<evidence type="ECO:0000313" key="23">
    <source>
        <dbReference type="EMBL" id="OXA57033.1"/>
    </source>
</evidence>
<dbReference type="InterPro" id="IPR018303">
    <property type="entry name" value="ATPase_P-typ_P_site"/>
</dbReference>
<accession>A0A226EH91</accession>
<dbReference type="Pfam" id="PF08282">
    <property type="entry name" value="Hydrolase_3"/>
    <property type="match status" value="1"/>
</dbReference>
<keyword evidence="24" id="KW-1185">Reference proteome</keyword>
<dbReference type="InterPro" id="IPR006068">
    <property type="entry name" value="ATPase_P-typ_cation-transptr_C"/>
</dbReference>
<evidence type="ECO:0000259" key="22">
    <source>
        <dbReference type="SMART" id="SM00831"/>
    </source>
</evidence>
<keyword evidence="3 20" id="KW-0813">Transport</keyword>
<dbReference type="FunFam" id="1.20.1110.10:FF:000095">
    <property type="entry name" value="Sodium/potassium-transporting ATPase subunit alpha-1"/>
    <property type="match status" value="1"/>
</dbReference>
<keyword evidence="14" id="KW-0915">Sodium</keyword>
<organism evidence="23 24">
    <name type="scientific">Folsomia candida</name>
    <name type="common">Springtail</name>
    <dbReference type="NCBI Taxonomy" id="158441"/>
    <lineage>
        <taxon>Eukaryota</taxon>
        <taxon>Metazoa</taxon>
        <taxon>Ecdysozoa</taxon>
        <taxon>Arthropoda</taxon>
        <taxon>Hexapoda</taxon>
        <taxon>Collembola</taxon>
        <taxon>Entomobryomorpha</taxon>
        <taxon>Isotomoidea</taxon>
        <taxon>Isotomidae</taxon>
        <taxon>Proisotominae</taxon>
        <taxon>Folsomia</taxon>
    </lineage>
</organism>
<evidence type="ECO:0000256" key="1">
    <source>
        <dbReference type="ARBA" id="ARBA00004651"/>
    </source>
</evidence>
<keyword evidence="7" id="KW-0740">Sodium/potassium transport</keyword>
<keyword evidence="4" id="KW-1003">Cell membrane</keyword>
<dbReference type="SUPFAM" id="SSF81660">
    <property type="entry name" value="Metal cation-transporting ATPase, ATP-binding domain N"/>
    <property type="match status" value="1"/>
</dbReference>
<dbReference type="SFLD" id="SFLDF00027">
    <property type="entry name" value="p-type_atpase"/>
    <property type="match status" value="1"/>
</dbReference>
<evidence type="ECO:0000256" key="17">
    <source>
        <dbReference type="ARBA" id="ARBA00023201"/>
    </source>
</evidence>
<dbReference type="GO" id="GO:0036376">
    <property type="term" value="P:sodium ion export across plasma membrane"/>
    <property type="evidence" value="ECO:0007669"/>
    <property type="project" value="TreeGrafter"/>
</dbReference>
<dbReference type="SUPFAM" id="SSF81665">
    <property type="entry name" value="Calcium ATPase, transmembrane domain M"/>
    <property type="match status" value="1"/>
</dbReference>
<dbReference type="SFLD" id="SFLDG00002">
    <property type="entry name" value="C1.7:_P-type_atpase_like"/>
    <property type="match status" value="1"/>
</dbReference>
<dbReference type="InterPro" id="IPR023298">
    <property type="entry name" value="ATPase_P-typ_TM_dom_sf"/>
</dbReference>
<evidence type="ECO:0000256" key="13">
    <source>
        <dbReference type="ARBA" id="ARBA00022989"/>
    </source>
</evidence>
<keyword evidence="8 20" id="KW-0812">Transmembrane</keyword>
<dbReference type="InterPro" id="IPR005775">
    <property type="entry name" value="P-type_ATPase_IIC"/>
</dbReference>
<keyword evidence="13 20" id="KW-1133">Transmembrane helix</keyword>
<feature type="transmembrane region" description="Helical" evidence="20">
    <location>
        <begin position="327"/>
        <end position="348"/>
    </location>
</feature>
<dbReference type="PROSITE" id="PS00154">
    <property type="entry name" value="ATPASE_E1_E2"/>
    <property type="match status" value="1"/>
</dbReference>
<dbReference type="Gene3D" id="3.40.50.1000">
    <property type="entry name" value="HAD superfamily/HAD-like"/>
    <property type="match status" value="1"/>
</dbReference>
<dbReference type="InterPro" id="IPR001757">
    <property type="entry name" value="P_typ_ATPase"/>
</dbReference>
<evidence type="ECO:0000256" key="12">
    <source>
        <dbReference type="ARBA" id="ARBA00022967"/>
    </source>
</evidence>
<dbReference type="SUPFAM" id="SSF81653">
    <property type="entry name" value="Calcium ATPase, transduction domain A"/>
    <property type="match status" value="1"/>
</dbReference>
<name>A0A226EH91_FOLCA</name>
<comment type="similarity">
    <text evidence="2 20">Belongs to the cation transport ATPase (P-type) (TC 3.A.3) family. Type IIC subfamily.</text>
</comment>
<reference evidence="23 24" key="1">
    <citation type="submission" date="2015-12" db="EMBL/GenBank/DDBJ databases">
        <title>The genome of Folsomia candida.</title>
        <authorList>
            <person name="Faddeeva A."/>
            <person name="Derks M.F."/>
            <person name="Anvar Y."/>
            <person name="Smit S."/>
            <person name="Van Straalen N."/>
            <person name="Roelofs D."/>
        </authorList>
    </citation>
    <scope>NUCLEOTIDE SEQUENCE [LARGE SCALE GENOMIC DNA]</scope>
    <source>
        <strain evidence="23 24">VU population</strain>
        <tissue evidence="23">Whole body</tissue>
    </source>
</reference>
<dbReference type="InterPro" id="IPR023214">
    <property type="entry name" value="HAD_sf"/>
</dbReference>
<dbReference type="PANTHER" id="PTHR43294:SF13">
    <property type="entry name" value="SODIUM_POTASSIUM-TRANSPORTING ATPASE SUBUNIT ALPHA"/>
    <property type="match status" value="1"/>
</dbReference>
<dbReference type="Pfam" id="PF13246">
    <property type="entry name" value="Cation_ATPase"/>
    <property type="match status" value="1"/>
</dbReference>
<dbReference type="SFLD" id="SFLDS00003">
    <property type="entry name" value="Haloacid_Dehalogenase"/>
    <property type="match status" value="1"/>
</dbReference>
<dbReference type="InterPro" id="IPR023299">
    <property type="entry name" value="ATPase_P-typ_cyto_dom_N"/>
</dbReference>
<evidence type="ECO:0000256" key="8">
    <source>
        <dbReference type="ARBA" id="ARBA00022692"/>
    </source>
</evidence>
<comment type="function">
    <text evidence="18">This is the catalytic component of the active enzyme, which catalyzes the hydrolysis of ATP coupled with the exchange of sodium and potassium ions across the plasma membrane. This action creates the electrochemical gradient of sodium and potassium ions, providing the energy for active transport of various nutrients.</text>
</comment>
<keyword evidence="11 20" id="KW-0630">Potassium</keyword>
<dbReference type="InterPro" id="IPR036412">
    <property type="entry name" value="HAD-like_sf"/>
</dbReference>
<feature type="compositionally biased region" description="Polar residues" evidence="21">
    <location>
        <begin position="1"/>
        <end position="10"/>
    </location>
</feature>
<evidence type="ECO:0000256" key="6">
    <source>
        <dbReference type="ARBA" id="ARBA00022553"/>
    </source>
</evidence>
<feature type="transmembrane region" description="Helical" evidence="20">
    <location>
        <begin position="121"/>
        <end position="144"/>
    </location>
</feature>
<dbReference type="Proteomes" id="UP000198287">
    <property type="component" value="Unassembled WGS sequence"/>
</dbReference>
<dbReference type="GO" id="GO:0005524">
    <property type="term" value="F:ATP binding"/>
    <property type="evidence" value="ECO:0007669"/>
    <property type="project" value="UniProtKB-KW"/>
</dbReference>
<feature type="transmembrane region" description="Helical" evidence="20">
    <location>
        <begin position="156"/>
        <end position="175"/>
    </location>
</feature>
<protein>
    <recommendedName>
        <fullName evidence="20">Sodium/potassium-transporting ATPase subunit alpha</fullName>
    </recommendedName>
</protein>
<evidence type="ECO:0000256" key="9">
    <source>
        <dbReference type="ARBA" id="ARBA00022741"/>
    </source>
</evidence>
<keyword evidence="9 20" id="KW-0547">Nucleotide-binding</keyword>
<evidence type="ECO:0000256" key="14">
    <source>
        <dbReference type="ARBA" id="ARBA00023053"/>
    </source>
</evidence>
<evidence type="ECO:0000256" key="20">
    <source>
        <dbReference type="RuleBase" id="RU362084"/>
    </source>
</evidence>
<comment type="subcellular location">
    <subcellularLocation>
        <location evidence="1 20">Cell membrane</location>
        <topology evidence="1 20">Multi-pass membrane protein</topology>
    </subcellularLocation>
</comment>
<keyword evidence="5 20" id="KW-0633">Potassium transport</keyword>
<dbReference type="GO" id="GO:1902600">
    <property type="term" value="P:proton transmembrane transport"/>
    <property type="evidence" value="ECO:0007669"/>
    <property type="project" value="TreeGrafter"/>
</dbReference>
<evidence type="ECO:0000256" key="4">
    <source>
        <dbReference type="ARBA" id="ARBA00022475"/>
    </source>
</evidence>
<dbReference type="NCBIfam" id="TIGR01494">
    <property type="entry name" value="ATPase_P-type"/>
    <property type="match status" value="3"/>
</dbReference>
<keyword evidence="16 20" id="KW-0472">Membrane</keyword>
<dbReference type="GO" id="GO:1990573">
    <property type="term" value="P:potassium ion import across plasma membrane"/>
    <property type="evidence" value="ECO:0007669"/>
    <property type="project" value="TreeGrafter"/>
</dbReference>
<dbReference type="AlphaFoldDB" id="A0A226EH91"/>
<dbReference type="FunFam" id="3.40.50.1000:FF:000083">
    <property type="entry name" value="Sodium/potassium-transporting ATPase subunit alpha"/>
    <property type="match status" value="1"/>
</dbReference>
<dbReference type="PANTHER" id="PTHR43294">
    <property type="entry name" value="SODIUM/POTASSIUM-TRANSPORTING ATPASE SUBUNIT ALPHA"/>
    <property type="match status" value="1"/>
</dbReference>
<dbReference type="GO" id="GO:0046872">
    <property type="term" value="F:metal ion binding"/>
    <property type="evidence" value="ECO:0007669"/>
    <property type="project" value="UniProtKB-KW"/>
</dbReference>
<dbReference type="InterPro" id="IPR004014">
    <property type="entry name" value="ATPase_P-typ_cation-transptr_N"/>
</dbReference>
<evidence type="ECO:0000256" key="5">
    <source>
        <dbReference type="ARBA" id="ARBA00022538"/>
    </source>
</evidence>
<dbReference type="SUPFAM" id="SSF56784">
    <property type="entry name" value="HAD-like"/>
    <property type="match status" value="1"/>
</dbReference>
<sequence>MKTQRFNKGSYNFKEKDDGGDEKSKKLGKLRFAFNKTIEPELKQFVLEGWNGEKKRSVNYRAGWDIDEHRISLGVLASRYGTDLENGLSDDAVKMSRATFGENILHTAKKRSEWLKFLENTLMGLNLLLWVCGMISIGAGVVQYMTNDMDDATGSLYSGVSLLVVVLIAGSFSYYQEFQSNRVMESFKKMAPQTVTVIRSGQRIQLDSTEIVVGDIIELNYGDKLPADVRIIECQSFKVDNSSITGESDPQSRTAICTDKDADGRKVEWSDAKNLAFFSTSVIQGFAKGIVIKIGHSTLIGRLAKLASSVESTESPIAKEMNRIIRLMTTLSLFFGVIFYGIGIWMKYSWLNALFFVIGIVVGNVPENLSVTLTIILALAAKKMAKKNCLVKQLHAVETLGSASVICSDKTGTLTQNKMSVAHLWFNNKIAEADTTEYAKGKGNYNVSDPGFLELANVGMLCSKAKFKPGQNVPILSMEAEGDSSEVAILKCMELQFGSVEEYRKNFPKIFEIPFNSISKYQISVHKSCGKEQGFMLVMKGAPERIVDLCSSVLIGEVEHVMDFKMKEQIKDTYLKFASLGERVLGFCDCQLPSQQFPDNFVFDENNFEIGGNALRFVGLMSLIDPPRSAVPNAVLRCKAAGVKIAMITGDHPVTATAIARAVNIISPGNKTAQEMANKIDTPPEIAKAAVFTGSELTAMSPEELQYCISIYDELVFARTSPEQKYEIVKAYQKLGHIVAVSGDGVNDASSLKKANIGIAVGSGTEVAKEVADLILLDDNFASIVSGIEDGRLIFDNLKKLIRYTMADNVAEMYCYWVYIILRVPLPMGTIGMLLSTLGADVFPAVALAHESAESDIMKLKPRDPNKDTLMTLPMLSYSYGQIGVLETLGGFFAYFCTFACNGWLPKDLLFSQSRFESSAVNDLSDSYGQEWSYDTRMTLEKQAQTAFFLSIVITQFANAICCKTRRLSIFQQGMKNNLMNVGLVLMISIPCIFIYTPYVNTAVSFVPLK</sequence>
<evidence type="ECO:0000313" key="24">
    <source>
        <dbReference type="Proteomes" id="UP000198287"/>
    </source>
</evidence>
<dbReference type="GO" id="GO:0005391">
    <property type="term" value="F:P-type sodium:potassium-exchanging transporter activity"/>
    <property type="evidence" value="ECO:0007669"/>
    <property type="project" value="TreeGrafter"/>
</dbReference>
<dbReference type="InterPro" id="IPR059000">
    <property type="entry name" value="ATPase_P-type_domA"/>
</dbReference>
<dbReference type="InterPro" id="IPR050510">
    <property type="entry name" value="Cation_transp_ATPase_P-type"/>
</dbReference>
<keyword evidence="6" id="KW-0597">Phosphoprotein</keyword>
<evidence type="ECO:0000256" key="21">
    <source>
        <dbReference type="SAM" id="MobiDB-lite"/>
    </source>
</evidence>
<evidence type="ECO:0000256" key="15">
    <source>
        <dbReference type="ARBA" id="ARBA00023065"/>
    </source>
</evidence>
<dbReference type="FunFam" id="3.40.1110.10:FF:000001">
    <property type="entry name" value="Sodium/potassium-transporting ATPase subunit alpha"/>
    <property type="match status" value="1"/>
</dbReference>
<dbReference type="Gene3D" id="2.70.150.10">
    <property type="entry name" value="Calcium-transporting ATPase, cytoplasmic transduction domain A"/>
    <property type="match status" value="1"/>
</dbReference>
<keyword evidence="20" id="KW-0479">Metal-binding</keyword>
<evidence type="ECO:0000256" key="2">
    <source>
        <dbReference type="ARBA" id="ARBA00006934"/>
    </source>
</evidence>
<feature type="transmembrane region" description="Helical" evidence="20">
    <location>
        <begin position="982"/>
        <end position="1000"/>
    </location>
</feature>
<dbReference type="NCBIfam" id="TIGR01106">
    <property type="entry name" value="ATPase-IIC_X-K"/>
    <property type="match status" value="1"/>
</dbReference>
<comment type="subunit">
    <text evidence="19">The sodium/potassium-transporting ATPase is composed of a catalytic alpha subunit, an auxiliary non-catalytic beta subunit and an additional regulatory subunit.</text>
</comment>
<evidence type="ECO:0000256" key="16">
    <source>
        <dbReference type="ARBA" id="ARBA00023136"/>
    </source>
</evidence>
<feature type="domain" description="Cation-transporting P-type ATPase N-terminal" evidence="22">
    <location>
        <begin position="67"/>
        <end position="141"/>
    </location>
</feature>
<comment type="caution">
    <text evidence="23">The sequence shown here is derived from an EMBL/GenBank/DDBJ whole genome shotgun (WGS) entry which is preliminary data.</text>
</comment>
<evidence type="ECO:0000256" key="18">
    <source>
        <dbReference type="ARBA" id="ARBA00037422"/>
    </source>
</evidence>
<evidence type="ECO:0000256" key="7">
    <source>
        <dbReference type="ARBA" id="ARBA00022607"/>
    </source>
</evidence>
<dbReference type="PRINTS" id="PR00121">
    <property type="entry name" value="NAKATPASE"/>
</dbReference>
<dbReference type="OrthoDB" id="3352408at2759"/>
<feature type="transmembrane region" description="Helical" evidence="20">
    <location>
        <begin position="354"/>
        <end position="380"/>
    </location>
</feature>
<dbReference type="PRINTS" id="PR00119">
    <property type="entry name" value="CATATPASE"/>
</dbReference>
<dbReference type="OMA" id="KCMELQF"/>
<evidence type="ECO:0000256" key="11">
    <source>
        <dbReference type="ARBA" id="ARBA00022958"/>
    </source>
</evidence>
<evidence type="ECO:0000256" key="19">
    <source>
        <dbReference type="ARBA" id="ARBA00038795"/>
    </source>
</evidence>
<dbReference type="Pfam" id="PF00689">
    <property type="entry name" value="Cation_ATPase_C"/>
    <property type="match status" value="1"/>
</dbReference>
<dbReference type="Pfam" id="PF00122">
    <property type="entry name" value="E1-E2_ATPase"/>
    <property type="match status" value="1"/>
</dbReference>
<feature type="compositionally biased region" description="Basic and acidic residues" evidence="21">
    <location>
        <begin position="13"/>
        <end position="23"/>
    </location>
</feature>
<dbReference type="FunFam" id="3.40.50.1000:FF:000001">
    <property type="entry name" value="Phospholipid-transporting ATPase IC"/>
    <property type="match status" value="1"/>
</dbReference>
<dbReference type="GO" id="GO:0005886">
    <property type="term" value="C:plasma membrane"/>
    <property type="evidence" value="ECO:0007669"/>
    <property type="project" value="UniProtKB-SubCell"/>
</dbReference>
<keyword evidence="17" id="KW-0739">Sodium transport</keyword>
<dbReference type="GO" id="GO:0016887">
    <property type="term" value="F:ATP hydrolysis activity"/>
    <property type="evidence" value="ECO:0007669"/>
    <property type="project" value="InterPro"/>
</dbReference>
<dbReference type="InterPro" id="IPR044492">
    <property type="entry name" value="P_typ_ATPase_HD_dom"/>
</dbReference>
<dbReference type="GO" id="GO:0030007">
    <property type="term" value="P:intracellular potassium ion homeostasis"/>
    <property type="evidence" value="ECO:0007669"/>
    <property type="project" value="TreeGrafter"/>
</dbReference>